<dbReference type="Proteomes" id="UP000642809">
    <property type="component" value="Unassembled WGS sequence"/>
</dbReference>
<evidence type="ECO:0000256" key="1">
    <source>
        <dbReference type="SAM" id="Coils"/>
    </source>
</evidence>
<comment type="caution">
    <text evidence="3">The sequence shown here is derived from an EMBL/GenBank/DDBJ whole genome shotgun (WGS) entry which is preliminary data.</text>
</comment>
<dbReference type="AlphaFoldDB" id="A0A8J3G7B2"/>
<feature type="coiled-coil region" evidence="1">
    <location>
        <begin position="77"/>
        <end position="178"/>
    </location>
</feature>
<name>A0A8J3G7B2_9BACT</name>
<feature type="transmembrane region" description="Helical" evidence="2">
    <location>
        <begin position="20"/>
        <end position="37"/>
    </location>
</feature>
<keyword evidence="4" id="KW-1185">Reference proteome</keyword>
<evidence type="ECO:0000313" key="3">
    <source>
        <dbReference type="EMBL" id="GHB50629.1"/>
    </source>
</evidence>
<sequence length="306" mass="35523">MEANKPFQQPKRNDKNKNVLIIVLAILVFLSGIKLYTDSKDKNRKSEEIILLSEETYELNKRLDSMTYQLDLRITEIERLGGEVSSLNEIREQLIRERAIDRKRSVDEIAALNRQINDYAKTLNEKDQEIIRLREINQQLYLENEDLKNTQAQIQDEVSQLNIRQEELQQKIDIAAQLKAENIVIAAVNSRGREREDGFRNRQIEKLKVTFNFADNKIAEAGPRDVYVQVIAPNNQPIFDIAKGSGTFNLNGKEEFFTAHRDINFMNSKQSLSFFYEKGSNYASGIHEVRIYVDNYLVGTKTFEVK</sequence>
<organism evidence="3 4">
    <name type="scientific">Mongoliitalea lutea</name>
    <dbReference type="NCBI Taxonomy" id="849756"/>
    <lineage>
        <taxon>Bacteria</taxon>
        <taxon>Pseudomonadati</taxon>
        <taxon>Bacteroidota</taxon>
        <taxon>Cytophagia</taxon>
        <taxon>Cytophagales</taxon>
        <taxon>Cyclobacteriaceae</taxon>
        <taxon>Mongoliitalea</taxon>
    </lineage>
</organism>
<reference evidence="3" key="2">
    <citation type="submission" date="2020-09" db="EMBL/GenBank/DDBJ databases">
        <authorList>
            <person name="Sun Q."/>
            <person name="Kim S."/>
        </authorList>
    </citation>
    <scope>NUCLEOTIDE SEQUENCE</scope>
    <source>
        <strain evidence="3">KCTC 23224</strain>
    </source>
</reference>
<proteinExistence type="predicted"/>
<evidence type="ECO:0000256" key="2">
    <source>
        <dbReference type="SAM" id="Phobius"/>
    </source>
</evidence>
<dbReference type="EMBL" id="BMYF01000026">
    <property type="protein sequence ID" value="GHB50629.1"/>
    <property type="molecule type" value="Genomic_DNA"/>
</dbReference>
<evidence type="ECO:0000313" key="4">
    <source>
        <dbReference type="Proteomes" id="UP000642809"/>
    </source>
</evidence>
<accession>A0A8J3G7B2</accession>
<gene>
    <name evidence="3" type="ORF">GCM10008106_34220</name>
</gene>
<keyword evidence="2" id="KW-1133">Transmembrane helix</keyword>
<reference evidence="3" key="1">
    <citation type="journal article" date="2014" name="Int. J. Syst. Evol. Microbiol.">
        <title>Complete genome sequence of Corynebacterium casei LMG S-19264T (=DSM 44701T), isolated from a smear-ripened cheese.</title>
        <authorList>
            <consortium name="US DOE Joint Genome Institute (JGI-PGF)"/>
            <person name="Walter F."/>
            <person name="Albersmeier A."/>
            <person name="Kalinowski J."/>
            <person name="Ruckert C."/>
        </authorList>
    </citation>
    <scope>NUCLEOTIDE SEQUENCE</scope>
    <source>
        <strain evidence="3">KCTC 23224</strain>
    </source>
</reference>
<dbReference type="RefSeq" id="WP_189585727.1">
    <property type="nucleotide sequence ID" value="NZ_BMYF01000026.1"/>
</dbReference>
<evidence type="ECO:0008006" key="5">
    <source>
        <dbReference type="Google" id="ProtNLM"/>
    </source>
</evidence>
<keyword evidence="2" id="KW-0472">Membrane</keyword>
<keyword evidence="1" id="KW-0175">Coiled coil</keyword>
<protein>
    <recommendedName>
        <fullName evidence="5">Cell division protein ZapB</fullName>
    </recommendedName>
</protein>
<keyword evidence="2" id="KW-0812">Transmembrane</keyword>